<organism evidence="7 8">
    <name type="scientific">Ancylobacter novellus</name>
    <name type="common">Thiobacillus novellus</name>
    <dbReference type="NCBI Taxonomy" id="921"/>
    <lineage>
        <taxon>Bacteria</taxon>
        <taxon>Pseudomonadati</taxon>
        <taxon>Pseudomonadota</taxon>
        <taxon>Alphaproteobacteria</taxon>
        <taxon>Hyphomicrobiales</taxon>
        <taxon>Xanthobacteraceae</taxon>
        <taxon>Ancylobacter</taxon>
    </lineage>
</organism>
<gene>
    <name evidence="6" type="primary">secB</name>
    <name evidence="7" type="ORF">DI549_20885</name>
</gene>
<comment type="similarity">
    <text evidence="1 6">Belongs to the SecB family.</text>
</comment>
<evidence type="ECO:0000313" key="7">
    <source>
        <dbReference type="EMBL" id="PZQ79198.1"/>
    </source>
</evidence>
<keyword evidence="5 6" id="KW-0143">Chaperone</keyword>
<keyword evidence="4 6" id="KW-0811">Translocation</keyword>
<evidence type="ECO:0000256" key="2">
    <source>
        <dbReference type="ARBA" id="ARBA00022448"/>
    </source>
</evidence>
<dbReference type="GO" id="GO:0015031">
    <property type="term" value="P:protein transport"/>
    <property type="evidence" value="ECO:0007669"/>
    <property type="project" value="UniProtKB-UniRule"/>
</dbReference>
<dbReference type="PANTHER" id="PTHR36918">
    <property type="match status" value="1"/>
</dbReference>
<dbReference type="GO" id="GO:0005737">
    <property type="term" value="C:cytoplasm"/>
    <property type="evidence" value="ECO:0007669"/>
    <property type="project" value="UniProtKB-SubCell"/>
</dbReference>
<evidence type="ECO:0000256" key="1">
    <source>
        <dbReference type="ARBA" id="ARBA00009990"/>
    </source>
</evidence>
<protein>
    <recommendedName>
        <fullName evidence="6">Protein-export protein SecB</fullName>
    </recommendedName>
</protein>
<evidence type="ECO:0000256" key="4">
    <source>
        <dbReference type="ARBA" id="ARBA00023010"/>
    </source>
</evidence>
<dbReference type="InterPro" id="IPR035958">
    <property type="entry name" value="SecB-like_sf"/>
</dbReference>
<dbReference type="NCBIfam" id="TIGR00809">
    <property type="entry name" value="secB"/>
    <property type="match status" value="1"/>
</dbReference>
<dbReference type="Proteomes" id="UP000248887">
    <property type="component" value="Unassembled WGS sequence"/>
</dbReference>
<dbReference type="Pfam" id="PF02556">
    <property type="entry name" value="SecB"/>
    <property type="match status" value="1"/>
</dbReference>
<evidence type="ECO:0000256" key="5">
    <source>
        <dbReference type="ARBA" id="ARBA00023186"/>
    </source>
</evidence>
<reference evidence="7 8" key="1">
    <citation type="submission" date="2017-08" db="EMBL/GenBank/DDBJ databases">
        <title>Infants hospitalized years apart are colonized by the same room-sourced microbial strains.</title>
        <authorList>
            <person name="Brooks B."/>
            <person name="Olm M.R."/>
            <person name="Firek B.A."/>
            <person name="Baker R."/>
            <person name="Thomas B.C."/>
            <person name="Morowitz M.J."/>
            <person name="Banfield J.F."/>
        </authorList>
    </citation>
    <scope>NUCLEOTIDE SEQUENCE [LARGE SCALE GENOMIC DNA]</scope>
    <source>
        <strain evidence="7">S2_005_001_R2_27</strain>
    </source>
</reference>
<sequence>MAENETAASMPTLQVLTQYTKDLSFENPGAPETLVIGGQPQIGIQINVNARPVREGSEYEVELKIDAKAELNGKTLFAVELLYAGIFRAQNVAQETLHPFILIECPRMLFPFARQIVADTVRNGGFPPLMIDPVDFVTLYRQRMANTPPNNVLAS</sequence>
<dbReference type="GO" id="GO:0051082">
    <property type="term" value="F:unfolded protein binding"/>
    <property type="evidence" value="ECO:0007669"/>
    <property type="project" value="InterPro"/>
</dbReference>
<dbReference type="GO" id="GO:0006457">
    <property type="term" value="P:protein folding"/>
    <property type="evidence" value="ECO:0007669"/>
    <property type="project" value="UniProtKB-UniRule"/>
</dbReference>
<keyword evidence="6" id="KW-0963">Cytoplasm</keyword>
<keyword evidence="3 6" id="KW-0653">Protein transport</keyword>
<comment type="subunit">
    <text evidence="6">Homotetramer, a dimer of dimers. One homotetramer interacts with 1 SecA dimer.</text>
</comment>
<comment type="function">
    <text evidence="6">One of the proteins required for the normal export of preproteins out of the cell cytoplasm. It is a molecular chaperone that binds to a subset of precursor proteins, maintaining them in a translocation-competent state. It also specifically binds to its receptor SecA.</text>
</comment>
<dbReference type="PANTHER" id="PTHR36918:SF1">
    <property type="entry name" value="PROTEIN-EXPORT PROTEIN SECB"/>
    <property type="match status" value="1"/>
</dbReference>
<dbReference type="Gene3D" id="3.10.420.10">
    <property type="entry name" value="SecB-like"/>
    <property type="match status" value="1"/>
</dbReference>
<dbReference type="GO" id="GO:0051262">
    <property type="term" value="P:protein tetramerization"/>
    <property type="evidence" value="ECO:0007669"/>
    <property type="project" value="InterPro"/>
</dbReference>
<dbReference type="SUPFAM" id="SSF54611">
    <property type="entry name" value="SecB-like"/>
    <property type="match status" value="1"/>
</dbReference>
<comment type="subcellular location">
    <subcellularLocation>
        <location evidence="6">Cytoplasm</location>
    </subcellularLocation>
</comment>
<dbReference type="PRINTS" id="PR01594">
    <property type="entry name" value="SECBCHAPRONE"/>
</dbReference>
<dbReference type="EMBL" id="QFQD01000098">
    <property type="protein sequence ID" value="PZQ79198.1"/>
    <property type="molecule type" value="Genomic_DNA"/>
</dbReference>
<dbReference type="InterPro" id="IPR003708">
    <property type="entry name" value="SecB"/>
</dbReference>
<proteinExistence type="inferred from homology"/>
<evidence type="ECO:0000256" key="3">
    <source>
        <dbReference type="ARBA" id="ARBA00022927"/>
    </source>
</evidence>
<keyword evidence="2 6" id="KW-0813">Transport</keyword>
<name>A0A2W5QPR5_ANCNO</name>
<evidence type="ECO:0000313" key="8">
    <source>
        <dbReference type="Proteomes" id="UP000248887"/>
    </source>
</evidence>
<comment type="caution">
    <text evidence="7">The sequence shown here is derived from an EMBL/GenBank/DDBJ whole genome shotgun (WGS) entry which is preliminary data.</text>
</comment>
<dbReference type="NCBIfam" id="NF004392">
    <property type="entry name" value="PRK05751.1-3"/>
    <property type="match status" value="1"/>
</dbReference>
<accession>A0A2W5QPR5</accession>
<evidence type="ECO:0000256" key="6">
    <source>
        <dbReference type="HAMAP-Rule" id="MF_00821"/>
    </source>
</evidence>
<dbReference type="AlphaFoldDB" id="A0A2W5QPR5"/>
<dbReference type="HAMAP" id="MF_00821">
    <property type="entry name" value="SecB"/>
    <property type="match status" value="1"/>
</dbReference>